<protein>
    <recommendedName>
        <fullName evidence="3">DUF956 family protein</fullName>
    </recommendedName>
</protein>
<name>A0A100YUI8_TRASO</name>
<gene>
    <name evidence="1" type="ORF">AUL39_09735</name>
</gene>
<keyword evidence="2" id="KW-1185">Reference proteome</keyword>
<comment type="caution">
    <text evidence="1">The sequence shown here is derived from an EMBL/GenBank/DDBJ whole genome shotgun (WGS) entry which is preliminary data.</text>
</comment>
<dbReference type="AlphaFoldDB" id="A0A100YUI8"/>
<dbReference type="InterPro" id="IPR010360">
    <property type="entry name" value="DUF956"/>
</dbReference>
<sequence length="129" mass="14367">MAQSQNTKVDYTDRATNLDGLTSGGNVMLGDVAFEYYNEKNVEDYIQIPWDEVDYVSASVIAKKTIPRFAIFVKDGRHFTFSTGDNKACLRAIREHVPADHLLRSPSFFQVVGAGAKGLWNNTIGRLGH</sequence>
<evidence type="ECO:0008006" key="3">
    <source>
        <dbReference type="Google" id="ProtNLM"/>
    </source>
</evidence>
<dbReference type="EMBL" id="LOJF01000011">
    <property type="protein sequence ID" value="KUH57949.1"/>
    <property type="molecule type" value="Genomic_DNA"/>
</dbReference>
<reference evidence="1 2" key="1">
    <citation type="submission" date="2015-12" db="EMBL/GenBank/DDBJ databases">
        <title>Draft Genome Sequence of Olsenella scatoligenes SK9K4T; a Producer of 3-Methylindole- (skatole) and 4-Methylphenol- (p-cresol) Isolated from Pig Feces.</title>
        <authorList>
            <person name="Li X."/>
            <person name="Borg B."/>
            <person name="Canibe N."/>
        </authorList>
    </citation>
    <scope>NUCLEOTIDE SEQUENCE [LARGE SCALE GENOMIC DNA]</scope>
    <source>
        <strain evidence="1 2">SK9K4</strain>
    </source>
</reference>
<proteinExistence type="predicted"/>
<evidence type="ECO:0000313" key="2">
    <source>
        <dbReference type="Proteomes" id="UP000054078"/>
    </source>
</evidence>
<dbReference type="RefSeq" id="WP_059055748.1">
    <property type="nucleotide sequence ID" value="NZ_LOJF01000011.1"/>
</dbReference>
<dbReference type="Pfam" id="PF06115">
    <property type="entry name" value="DUF956"/>
    <property type="match status" value="1"/>
</dbReference>
<dbReference type="STRING" id="1299998.AUL39_09735"/>
<evidence type="ECO:0000313" key="1">
    <source>
        <dbReference type="EMBL" id="KUH57949.1"/>
    </source>
</evidence>
<accession>A0A100YUI8</accession>
<dbReference type="OrthoDB" id="1646215at2"/>
<organism evidence="1 2">
    <name type="scientific">Tractidigestivibacter scatoligenes</name>
    <name type="common">Olsenella scatoligenes</name>
    <dbReference type="NCBI Taxonomy" id="1299998"/>
    <lineage>
        <taxon>Bacteria</taxon>
        <taxon>Bacillati</taxon>
        <taxon>Actinomycetota</taxon>
        <taxon>Coriobacteriia</taxon>
        <taxon>Coriobacteriales</taxon>
        <taxon>Atopobiaceae</taxon>
        <taxon>Tractidigestivibacter</taxon>
    </lineage>
</organism>
<dbReference type="Proteomes" id="UP000054078">
    <property type="component" value="Unassembled WGS sequence"/>
</dbReference>